<dbReference type="InterPro" id="IPR005119">
    <property type="entry name" value="LysR_subst-bd"/>
</dbReference>
<reference evidence="6 7" key="2">
    <citation type="submission" date="2018-12" db="EMBL/GenBank/DDBJ databases">
        <title>Rhizobacter gummiphilus sp. nov., a rubber-degrading bacterium isolated from the soil of a botanical garden in Japan.</title>
        <authorList>
            <person name="Shunsuke S.S."/>
        </authorList>
    </citation>
    <scope>NUCLEOTIDE SEQUENCE [LARGE SCALE GENOMIC DNA]</scope>
    <source>
        <strain evidence="6 7">S-16</strain>
    </source>
</reference>
<protein>
    <submittedName>
        <fullName evidence="6">LysR family transcriptional regulator</fullName>
    </submittedName>
</protein>
<evidence type="ECO:0000256" key="3">
    <source>
        <dbReference type="ARBA" id="ARBA00023125"/>
    </source>
</evidence>
<sequence>MPFSRMSVRQLEAFTEVADLKGFTAAGERLGLTPSAVSQLVSELESAVGFKLFDRTTRKVALSSAGREFVASAQTALRHMRLAETAASDLRNRSAGVVRVAAPLVVASVILPPLLKAYQQQQPKVVVRIRDCAVDALAPMVSDGDADLALGPDRVTDEDVSRQGLYPSPWVLWCSPEHPLARRKTIKWRELKAHALVAAGRDHELSVTQMREGVPEQDRITPVDVVDNISTALGMAAANLCATLSPAYVAPFATPMKLVMRRVVEPEVMREMSLYCSTRRPLSPAAEGLAEFLRQHVRRERMPKGGR</sequence>
<dbReference type="SUPFAM" id="SSF53850">
    <property type="entry name" value="Periplasmic binding protein-like II"/>
    <property type="match status" value="1"/>
</dbReference>
<dbReference type="InterPro" id="IPR036390">
    <property type="entry name" value="WH_DNA-bd_sf"/>
</dbReference>
<keyword evidence="4" id="KW-0804">Transcription</keyword>
<keyword evidence="7" id="KW-1185">Reference proteome</keyword>
<dbReference type="PANTHER" id="PTHR30419:SF30">
    <property type="entry name" value="LYSR FAMILY TRANSCRIPTIONAL REGULATOR"/>
    <property type="match status" value="1"/>
</dbReference>
<dbReference type="GO" id="GO:0003700">
    <property type="term" value="F:DNA-binding transcription factor activity"/>
    <property type="evidence" value="ECO:0007669"/>
    <property type="project" value="InterPro"/>
</dbReference>
<proteinExistence type="inferred from homology"/>
<evidence type="ECO:0000259" key="5">
    <source>
        <dbReference type="PROSITE" id="PS50931"/>
    </source>
</evidence>
<dbReference type="PROSITE" id="PS50931">
    <property type="entry name" value="HTH_LYSR"/>
    <property type="match status" value="1"/>
</dbReference>
<dbReference type="OrthoDB" id="8675247at2"/>
<dbReference type="RefSeq" id="WP_124540654.1">
    <property type="nucleotide sequence ID" value="NZ_QUSW01000003.1"/>
</dbReference>
<dbReference type="AlphaFoldDB" id="A0A3N7IZQ6"/>
<gene>
    <name evidence="6" type="ORF">DZC73_12805</name>
</gene>
<dbReference type="Proteomes" id="UP000267464">
    <property type="component" value="Unassembled WGS sequence"/>
</dbReference>
<dbReference type="FunFam" id="1.10.10.10:FF:000001">
    <property type="entry name" value="LysR family transcriptional regulator"/>
    <property type="match status" value="1"/>
</dbReference>
<dbReference type="InterPro" id="IPR000847">
    <property type="entry name" value="LysR_HTH_N"/>
</dbReference>
<dbReference type="PANTHER" id="PTHR30419">
    <property type="entry name" value="HTH-TYPE TRANSCRIPTIONAL REGULATOR YBHD"/>
    <property type="match status" value="1"/>
</dbReference>
<dbReference type="InterPro" id="IPR036388">
    <property type="entry name" value="WH-like_DNA-bd_sf"/>
</dbReference>
<keyword evidence="3" id="KW-0238">DNA-binding</keyword>
<dbReference type="PRINTS" id="PR00039">
    <property type="entry name" value="HTHLYSR"/>
</dbReference>
<comment type="similarity">
    <text evidence="1">Belongs to the LysR transcriptional regulatory family.</text>
</comment>
<keyword evidence="2" id="KW-0805">Transcription regulation</keyword>
<name>A0A3N7IZQ6_9BURK</name>
<comment type="caution">
    <text evidence="6">The sequence shown here is derived from an EMBL/GenBank/DDBJ whole genome shotgun (WGS) entry which is preliminary data.</text>
</comment>
<feature type="domain" description="HTH lysR-type" evidence="5">
    <location>
        <begin position="6"/>
        <end position="63"/>
    </location>
</feature>
<dbReference type="EMBL" id="QUSW01000003">
    <property type="protein sequence ID" value="RQP24192.1"/>
    <property type="molecule type" value="Genomic_DNA"/>
</dbReference>
<dbReference type="InterPro" id="IPR050950">
    <property type="entry name" value="HTH-type_LysR_regulators"/>
</dbReference>
<evidence type="ECO:0000256" key="1">
    <source>
        <dbReference type="ARBA" id="ARBA00009437"/>
    </source>
</evidence>
<dbReference type="GO" id="GO:0003677">
    <property type="term" value="F:DNA binding"/>
    <property type="evidence" value="ECO:0007669"/>
    <property type="project" value="UniProtKB-KW"/>
</dbReference>
<accession>A0A3N7IZQ6</accession>
<evidence type="ECO:0000313" key="7">
    <source>
        <dbReference type="Proteomes" id="UP000267464"/>
    </source>
</evidence>
<evidence type="ECO:0000313" key="6">
    <source>
        <dbReference type="EMBL" id="RQP24192.1"/>
    </source>
</evidence>
<organism evidence="6 7">
    <name type="scientific">Piscinibacter terrae</name>
    <dbReference type="NCBI Taxonomy" id="2496871"/>
    <lineage>
        <taxon>Bacteria</taxon>
        <taxon>Pseudomonadati</taxon>
        <taxon>Pseudomonadota</taxon>
        <taxon>Betaproteobacteria</taxon>
        <taxon>Burkholderiales</taxon>
        <taxon>Sphaerotilaceae</taxon>
        <taxon>Piscinibacter</taxon>
    </lineage>
</organism>
<reference evidence="6 7" key="1">
    <citation type="submission" date="2018-08" db="EMBL/GenBank/DDBJ databases">
        <authorList>
            <person name="Khan S.A."/>
            <person name="Jeon C.O."/>
            <person name="Chun B.H."/>
            <person name="Jeong S.E."/>
        </authorList>
    </citation>
    <scope>NUCLEOTIDE SEQUENCE [LARGE SCALE GENOMIC DNA]</scope>
    <source>
        <strain evidence="6 7">S-16</strain>
    </source>
</reference>
<evidence type="ECO:0000256" key="4">
    <source>
        <dbReference type="ARBA" id="ARBA00023163"/>
    </source>
</evidence>
<dbReference type="SUPFAM" id="SSF46785">
    <property type="entry name" value="Winged helix' DNA-binding domain"/>
    <property type="match status" value="1"/>
</dbReference>
<dbReference type="GO" id="GO:0005829">
    <property type="term" value="C:cytosol"/>
    <property type="evidence" value="ECO:0007669"/>
    <property type="project" value="TreeGrafter"/>
</dbReference>
<dbReference type="Pfam" id="PF00126">
    <property type="entry name" value="HTH_1"/>
    <property type="match status" value="1"/>
</dbReference>
<evidence type="ECO:0000256" key="2">
    <source>
        <dbReference type="ARBA" id="ARBA00023015"/>
    </source>
</evidence>
<dbReference type="Gene3D" id="1.10.10.10">
    <property type="entry name" value="Winged helix-like DNA-binding domain superfamily/Winged helix DNA-binding domain"/>
    <property type="match status" value="1"/>
</dbReference>
<dbReference type="Gene3D" id="3.40.190.290">
    <property type="match status" value="1"/>
</dbReference>
<dbReference type="Pfam" id="PF03466">
    <property type="entry name" value="LysR_substrate"/>
    <property type="match status" value="1"/>
</dbReference>